<dbReference type="PANTHER" id="PTHR24223:SF456">
    <property type="entry name" value="MULTIDRUG RESISTANCE-ASSOCIATED PROTEIN LETHAL(2)03659"/>
    <property type="match status" value="1"/>
</dbReference>
<feature type="transmembrane region" description="Helical" evidence="9">
    <location>
        <begin position="56"/>
        <end position="81"/>
    </location>
</feature>
<evidence type="ECO:0000256" key="8">
    <source>
        <dbReference type="ARBA" id="ARBA00023136"/>
    </source>
</evidence>
<dbReference type="InterPro" id="IPR050173">
    <property type="entry name" value="ABC_transporter_C-like"/>
</dbReference>
<organism evidence="11 12">
    <name type="scientific">Geodia barretti</name>
    <name type="common">Barrett's horny sponge</name>
    <dbReference type="NCBI Taxonomy" id="519541"/>
    <lineage>
        <taxon>Eukaryota</taxon>
        <taxon>Metazoa</taxon>
        <taxon>Porifera</taxon>
        <taxon>Demospongiae</taxon>
        <taxon>Heteroscleromorpha</taxon>
        <taxon>Tetractinellida</taxon>
        <taxon>Astrophorina</taxon>
        <taxon>Geodiidae</taxon>
        <taxon>Geodia</taxon>
    </lineage>
</organism>
<evidence type="ECO:0000256" key="5">
    <source>
        <dbReference type="ARBA" id="ARBA00022741"/>
    </source>
</evidence>
<keyword evidence="3" id="KW-0813">Transport</keyword>
<evidence type="ECO:0000313" key="11">
    <source>
        <dbReference type="EMBL" id="CAI8054113.1"/>
    </source>
</evidence>
<dbReference type="PANTHER" id="PTHR24223">
    <property type="entry name" value="ATP-BINDING CASSETTE SUB-FAMILY C"/>
    <property type="match status" value="1"/>
</dbReference>
<evidence type="ECO:0000256" key="6">
    <source>
        <dbReference type="ARBA" id="ARBA00022840"/>
    </source>
</evidence>
<dbReference type="PROSITE" id="PS50929">
    <property type="entry name" value="ABC_TM1F"/>
    <property type="match status" value="1"/>
</dbReference>
<dbReference type="Proteomes" id="UP001174909">
    <property type="component" value="Unassembled WGS sequence"/>
</dbReference>
<dbReference type="Gene3D" id="1.20.1560.10">
    <property type="entry name" value="ABC transporter type 1, transmembrane domain"/>
    <property type="match status" value="1"/>
</dbReference>
<evidence type="ECO:0000256" key="7">
    <source>
        <dbReference type="ARBA" id="ARBA00022989"/>
    </source>
</evidence>
<dbReference type="AlphaFoldDB" id="A0AA35XCX1"/>
<keyword evidence="7 9" id="KW-1133">Transmembrane helix</keyword>
<dbReference type="InterPro" id="IPR036640">
    <property type="entry name" value="ABC1_TM_sf"/>
</dbReference>
<evidence type="ECO:0000256" key="2">
    <source>
        <dbReference type="ARBA" id="ARBA00009726"/>
    </source>
</evidence>
<evidence type="ECO:0000256" key="1">
    <source>
        <dbReference type="ARBA" id="ARBA00004141"/>
    </source>
</evidence>
<protein>
    <submittedName>
        <fullName evidence="11">Multidrug resistance-associated protein 4</fullName>
    </submittedName>
</protein>
<dbReference type="SUPFAM" id="SSF90123">
    <property type="entry name" value="ABC transporter transmembrane region"/>
    <property type="match status" value="1"/>
</dbReference>
<evidence type="ECO:0000256" key="3">
    <source>
        <dbReference type="ARBA" id="ARBA00022448"/>
    </source>
</evidence>
<feature type="domain" description="ABC transmembrane type-1" evidence="10">
    <location>
        <begin position="1"/>
        <end position="89"/>
    </location>
</feature>
<evidence type="ECO:0000256" key="9">
    <source>
        <dbReference type="SAM" id="Phobius"/>
    </source>
</evidence>
<evidence type="ECO:0000256" key="4">
    <source>
        <dbReference type="ARBA" id="ARBA00022692"/>
    </source>
</evidence>
<dbReference type="GO" id="GO:0005524">
    <property type="term" value="F:ATP binding"/>
    <property type="evidence" value="ECO:0007669"/>
    <property type="project" value="UniProtKB-KW"/>
</dbReference>
<accession>A0AA35XCX1</accession>
<reference evidence="11" key="1">
    <citation type="submission" date="2023-03" db="EMBL/GenBank/DDBJ databases">
        <authorList>
            <person name="Steffen K."/>
            <person name="Cardenas P."/>
        </authorList>
    </citation>
    <scope>NUCLEOTIDE SEQUENCE</scope>
</reference>
<keyword evidence="4 9" id="KW-0812">Transmembrane</keyword>
<keyword evidence="6" id="KW-0067">ATP-binding</keyword>
<evidence type="ECO:0000313" key="12">
    <source>
        <dbReference type="Proteomes" id="UP001174909"/>
    </source>
</evidence>
<name>A0AA35XCX1_GEOBA</name>
<keyword evidence="8 9" id="KW-0472">Membrane</keyword>
<sequence length="192" mass="21120">MNEVITGIRAIKMYAWEYAFRDVVTRLRKQGVTQILKYMVLRATGLAFTDVAATPLVVFVIVALTVLTGGQLSLYLAVFIISMSRLVADNTCYYAIRALTFLFDANTSVKRIQRFLELEELDSCSTASHTSESLASSPSQTLSSIMSATSSPAPSHPLVRLDGVTFSWSGERGQNTVSGVSSLSLMRSLYWQ</sequence>
<comment type="caution">
    <text evidence="11">The sequence shown here is derived from an EMBL/GenBank/DDBJ whole genome shotgun (WGS) entry which is preliminary data.</text>
</comment>
<keyword evidence="12" id="KW-1185">Reference proteome</keyword>
<gene>
    <name evidence="11" type="ORF">GBAR_LOCUS29572</name>
</gene>
<keyword evidence="5" id="KW-0547">Nucleotide-binding</keyword>
<dbReference type="EMBL" id="CASHTH010004147">
    <property type="protein sequence ID" value="CAI8054113.1"/>
    <property type="molecule type" value="Genomic_DNA"/>
</dbReference>
<comment type="similarity">
    <text evidence="2">Belongs to the ABC transporter superfamily. ABCC family. Conjugate transporter (TC 3.A.1.208) subfamily.</text>
</comment>
<proteinExistence type="inferred from homology"/>
<evidence type="ECO:0000259" key="10">
    <source>
        <dbReference type="PROSITE" id="PS50929"/>
    </source>
</evidence>
<dbReference type="GO" id="GO:0140359">
    <property type="term" value="F:ABC-type transporter activity"/>
    <property type="evidence" value="ECO:0007669"/>
    <property type="project" value="InterPro"/>
</dbReference>
<dbReference type="InterPro" id="IPR011527">
    <property type="entry name" value="ABC1_TM_dom"/>
</dbReference>
<comment type="subcellular location">
    <subcellularLocation>
        <location evidence="1">Membrane</location>
        <topology evidence="1">Multi-pass membrane protein</topology>
    </subcellularLocation>
</comment>
<dbReference type="GO" id="GO:0016020">
    <property type="term" value="C:membrane"/>
    <property type="evidence" value="ECO:0007669"/>
    <property type="project" value="UniProtKB-SubCell"/>
</dbReference>